<dbReference type="SUPFAM" id="SSF47769">
    <property type="entry name" value="SAM/Pointed domain"/>
    <property type="match status" value="1"/>
</dbReference>
<name>A0A024UBE5_9STRA</name>
<evidence type="ECO:0000259" key="2">
    <source>
        <dbReference type="PROSITE" id="PS50105"/>
    </source>
</evidence>
<dbReference type="SMART" id="SM00454">
    <property type="entry name" value="SAM"/>
    <property type="match status" value="1"/>
</dbReference>
<feature type="compositionally biased region" description="Low complexity" evidence="1">
    <location>
        <begin position="16"/>
        <end position="37"/>
    </location>
</feature>
<dbReference type="SUPFAM" id="SSF47473">
    <property type="entry name" value="EF-hand"/>
    <property type="match status" value="1"/>
</dbReference>
<dbReference type="VEuPathDB" id="FungiDB:H310_05625"/>
<dbReference type="OrthoDB" id="70933at2759"/>
<feature type="domain" description="SAM" evidence="2">
    <location>
        <begin position="648"/>
        <end position="709"/>
    </location>
</feature>
<reference evidence="3" key="1">
    <citation type="submission" date="2013-12" db="EMBL/GenBank/DDBJ databases">
        <title>The Genome Sequence of Aphanomyces invadans NJM9701.</title>
        <authorList>
            <consortium name="The Broad Institute Genomics Platform"/>
            <person name="Russ C."/>
            <person name="Tyler B."/>
            <person name="van West P."/>
            <person name="Dieguez-Uribeondo J."/>
            <person name="Young S.K."/>
            <person name="Zeng Q."/>
            <person name="Gargeya S."/>
            <person name="Fitzgerald M."/>
            <person name="Abouelleil A."/>
            <person name="Alvarado L."/>
            <person name="Chapman S.B."/>
            <person name="Gainer-Dewar J."/>
            <person name="Goldberg J."/>
            <person name="Griggs A."/>
            <person name="Gujja S."/>
            <person name="Hansen M."/>
            <person name="Howarth C."/>
            <person name="Imamovic A."/>
            <person name="Ireland A."/>
            <person name="Larimer J."/>
            <person name="McCowan C."/>
            <person name="Murphy C."/>
            <person name="Pearson M."/>
            <person name="Poon T.W."/>
            <person name="Priest M."/>
            <person name="Roberts A."/>
            <person name="Saif S."/>
            <person name="Shea T."/>
            <person name="Sykes S."/>
            <person name="Wortman J."/>
            <person name="Nusbaum C."/>
            <person name="Birren B."/>
        </authorList>
    </citation>
    <scope>NUCLEOTIDE SEQUENCE [LARGE SCALE GENOMIC DNA]</scope>
    <source>
        <strain evidence="3">NJM9701</strain>
    </source>
</reference>
<dbReference type="PROSITE" id="PS50105">
    <property type="entry name" value="SAM_DOMAIN"/>
    <property type="match status" value="1"/>
</dbReference>
<dbReference type="AlphaFoldDB" id="A0A024UBE5"/>
<accession>A0A024UBE5</accession>
<feature type="compositionally biased region" description="Polar residues" evidence="1">
    <location>
        <begin position="47"/>
        <end position="62"/>
    </location>
</feature>
<dbReference type="InterPro" id="IPR013761">
    <property type="entry name" value="SAM/pointed_sf"/>
</dbReference>
<evidence type="ECO:0000256" key="1">
    <source>
        <dbReference type="SAM" id="MobiDB-lite"/>
    </source>
</evidence>
<sequence length="904" mass="101255">MKKANDTMLQARPSEPAAIVPSVAAANSSVSSNPSIADTTADVSGLPSLTSSFTDKNTSASLQAPGMSTAHLSASREAPSSSVKNAYAETEPTDTSKPAVTTSKPNENPPPSSTSSIGGYGMQPRLHVPSSMATVSAAIRDYVAEIEPESIAEDLSLHRRIHHAVAHPSLDSHVLLLPSTSLSTVNSLLDDAFKHLTALTPAEDITLKDKYHDIWADIEADRAKHHRDLLTRHMHAWAATAKGRHAAGRLGQHGHQRRVVRCFHAWRRRSAQRRRAAVKCSLAMRAFQARAFHAWIALHIRLKLVIRKHGDARQRRFKCIFMAWRTHVSRRRAVQRMADRQNRTTIEAWFHEWKAAAAVRGQQRRSIHRLGRTMASAQVAHCFFQWTKQVTLMQVADALRTRRDQRTQDVQRTVLQRWRRRARLVVVAGHRFDTCQRRQLAECFRDWKDRWHQYRTIKPATWTCETVGLWLGAVFQLPLDAARACQVSGHELMSLPSRLAQSPLHARDPVLERLLPTLPLFFCSADHCLQLVDAIASLSKTNATRVSKDIQMQHRLAKLERVTDFLSLRHWCAQDRELIAYVRQLDALGMHSFLQLDGEDLVAALKCHRPEHVSLLVAGQQRLRSIQATHPKLVTSPGDPIDDSASFSLASWLDSMHLSQYEPAFRRHDITSVAQLSRLTHDILRHTLRIQSKLHRDRILEFAADVAASHNQHHRVRQAPAFRLKLALSHVDQPPPRSNHSHTGTASPKMAMTSASLAKQVRTLFFSICRWLEGQSPPHHATLDRLYAAMQAASHGHITKASFAHGLRALNAGFTSAHVHAMWETIPKAKTDGRVGYEAFVRFFIGIFEQRRAMLQLAIQSLGGGRREGHHGESSQDGGQLSQLLHALARSDDILARAGVIVAS</sequence>
<dbReference type="InterPro" id="IPR001660">
    <property type="entry name" value="SAM"/>
</dbReference>
<dbReference type="Gene3D" id="1.10.150.50">
    <property type="entry name" value="Transcription Factor, Ets-1"/>
    <property type="match status" value="1"/>
</dbReference>
<feature type="region of interest" description="Disordered" evidence="1">
    <location>
        <begin position="1"/>
        <end position="120"/>
    </location>
</feature>
<proteinExistence type="predicted"/>
<dbReference type="GeneID" id="20082675"/>
<dbReference type="EMBL" id="KI913960">
    <property type="protein sequence ID" value="ETW03222.1"/>
    <property type="molecule type" value="Genomic_DNA"/>
</dbReference>
<dbReference type="Pfam" id="PF07647">
    <property type="entry name" value="SAM_2"/>
    <property type="match status" value="1"/>
</dbReference>
<feature type="region of interest" description="Disordered" evidence="1">
    <location>
        <begin position="731"/>
        <end position="752"/>
    </location>
</feature>
<dbReference type="InterPro" id="IPR011992">
    <property type="entry name" value="EF-hand-dom_pair"/>
</dbReference>
<organism evidence="3">
    <name type="scientific">Aphanomyces invadans</name>
    <dbReference type="NCBI Taxonomy" id="157072"/>
    <lineage>
        <taxon>Eukaryota</taxon>
        <taxon>Sar</taxon>
        <taxon>Stramenopiles</taxon>
        <taxon>Oomycota</taxon>
        <taxon>Saprolegniomycetes</taxon>
        <taxon>Saprolegniales</taxon>
        <taxon>Verrucalvaceae</taxon>
        <taxon>Aphanomyces</taxon>
    </lineage>
</organism>
<gene>
    <name evidence="3" type="ORF">H310_05625</name>
</gene>
<protein>
    <recommendedName>
        <fullName evidence="2">SAM domain-containing protein</fullName>
    </recommendedName>
</protein>
<evidence type="ECO:0000313" key="3">
    <source>
        <dbReference type="EMBL" id="ETW03222.1"/>
    </source>
</evidence>
<dbReference type="RefSeq" id="XP_008868606.1">
    <property type="nucleotide sequence ID" value="XM_008870384.1"/>
</dbReference>